<evidence type="ECO:0000313" key="2">
    <source>
        <dbReference type="EMBL" id="BDG61222.1"/>
    </source>
</evidence>
<feature type="region of interest" description="Disordered" evidence="1">
    <location>
        <begin position="151"/>
        <end position="187"/>
    </location>
</feature>
<evidence type="ECO:0000313" key="3">
    <source>
        <dbReference type="Proteomes" id="UP001163687"/>
    </source>
</evidence>
<dbReference type="EMBL" id="AP025628">
    <property type="protein sequence ID" value="BDG61222.1"/>
    <property type="molecule type" value="Genomic_DNA"/>
</dbReference>
<dbReference type="KEGG" id="cmic:caldi_23120"/>
<protein>
    <submittedName>
        <fullName evidence="2">Uncharacterized protein</fullName>
    </submittedName>
</protein>
<gene>
    <name evidence="2" type="ORF">caldi_23120</name>
</gene>
<accession>A0AA35CLA7</accession>
<evidence type="ECO:0000256" key="1">
    <source>
        <dbReference type="SAM" id="MobiDB-lite"/>
    </source>
</evidence>
<organism evidence="2 3">
    <name type="scientific">Caldinitratiruptor microaerophilus</name>
    <dbReference type="NCBI Taxonomy" id="671077"/>
    <lineage>
        <taxon>Bacteria</taxon>
        <taxon>Bacillati</taxon>
        <taxon>Bacillota</taxon>
        <taxon>Clostridia</taxon>
        <taxon>Eubacteriales</taxon>
        <taxon>Symbiobacteriaceae</taxon>
        <taxon>Caldinitratiruptor</taxon>
    </lineage>
</organism>
<keyword evidence="3" id="KW-1185">Reference proteome</keyword>
<name>A0AA35CLA7_9FIRM</name>
<sequence>MHNGLSPLAAGLTEPVGGRRRPEPVSEETLALVELVRDLATRGLLATLAQHVGTGGRACAWVPPWSPPGPGAWGLSLPAPGSCWGSPVPAWPPAVWGGWWAPFWGIPPGPAALPWPVPAAPAAPGAGGPVAAVGMPAPPAGGRAVVAGSAVPGPTAPAAVPAATEGATAGPLRRDSPDGRSGSITFR</sequence>
<feature type="compositionally biased region" description="Low complexity" evidence="1">
    <location>
        <begin position="151"/>
        <end position="171"/>
    </location>
</feature>
<reference evidence="2" key="1">
    <citation type="submission" date="2022-03" db="EMBL/GenBank/DDBJ databases">
        <title>Complete genome sequence of Caldinitratiruptor microaerophilus.</title>
        <authorList>
            <person name="Mukaiyama R."/>
            <person name="Nishiyama T."/>
            <person name="Ueda K."/>
        </authorList>
    </citation>
    <scope>NUCLEOTIDE SEQUENCE</scope>
    <source>
        <strain evidence="2">JCM 16183</strain>
    </source>
</reference>
<dbReference type="Proteomes" id="UP001163687">
    <property type="component" value="Chromosome"/>
</dbReference>
<dbReference type="AlphaFoldDB" id="A0AA35CLA7"/>
<proteinExistence type="predicted"/>